<dbReference type="RefSeq" id="WP_111247264.1">
    <property type="nucleotide sequence ID" value="NZ_PIEU01000037.1"/>
</dbReference>
<comment type="similarity">
    <text evidence="6">Belongs to the ABC-4 integral membrane protein family.</text>
</comment>
<organism evidence="8 9">
    <name type="scientific">Enterococcus plantarum</name>
    <dbReference type="NCBI Taxonomy" id="1077675"/>
    <lineage>
        <taxon>Bacteria</taxon>
        <taxon>Bacillati</taxon>
        <taxon>Bacillota</taxon>
        <taxon>Bacilli</taxon>
        <taxon>Lactobacillales</taxon>
        <taxon>Enterococcaceae</taxon>
        <taxon>Enterococcus</taxon>
    </lineage>
</organism>
<reference evidence="8 9" key="1">
    <citation type="submission" date="2017-11" db="EMBL/GenBank/DDBJ databases">
        <title>Draft genome sequence of Enterococcus plantarum TRW2 strain isolated from lettuce.</title>
        <authorList>
            <person name="Kim E.B."/>
            <person name="Marco M.L."/>
            <person name="Williams T.R."/>
            <person name="You I.H."/>
        </authorList>
    </citation>
    <scope>NUCLEOTIDE SEQUENCE [LARGE SCALE GENOMIC DNA]</scope>
    <source>
        <strain evidence="8 9">TRW2</strain>
    </source>
</reference>
<feature type="transmembrane region" description="Helical" evidence="6">
    <location>
        <begin position="143"/>
        <end position="168"/>
    </location>
</feature>
<dbReference type="GO" id="GO:0005886">
    <property type="term" value="C:plasma membrane"/>
    <property type="evidence" value="ECO:0007669"/>
    <property type="project" value="UniProtKB-SubCell"/>
</dbReference>
<keyword evidence="6" id="KW-0813">Transport</keyword>
<evidence type="ECO:0000256" key="4">
    <source>
        <dbReference type="ARBA" id="ARBA00022989"/>
    </source>
</evidence>
<dbReference type="Pfam" id="PF02687">
    <property type="entry name" value="FtsX"/>
    <property type="match status" value="1"/>
</dbReference>
<dbReference type="InterPro" id="IPR052536">
    <property type="entry name" value="ABC-4_Integral_Memb_Prot"/>
</dbReference>
<comment type="caution">
    <text evidence="8">The sequence shown here is derived from an EMBL/GenBank/DDBJ whole genome shotgun (WGS) entry which is preliminary data.</text>
</comment>
<evidence type="ECO:0000313" key="8">
    <source>
        <dbReference type="EMBL" id="PZL76056.1"/>
    </source>
</evidence>
<evidence type="ECO:0000313" key="9">
    <source>
        <dbReference type="Proteomes" id="UP000249828"/>
    </source>
</evidence>
<evidence type="ECO:0000256" key="6">
    <source>
        <dbReference type="PIRNR" id="PIRNR018968"/>
    </source>
</evidence>
<feature type="transmembrane region" description="Helical" evidence="6">
    <location>
        <begin position="541"/>
        <end position="567"/>
    </location>
</feature>
<dbReference type="AlphaFoldDB" id="A0A2W3Z8Q3"/>
<accession>A0A2W3Z8Q3</accession>
<evidence type="ECO:0000256" key="1">
    <source>
        <dbReference type="ARBA" id="ARBA00004651"/>
    </source>
</evidence>
<dbReference type="PANTHER" id="PTHR46795">
    <property type="entry name" value="ABC TRANSPORTER PERMEASE-RELATED-RELATED"/>
    <property type="match status" value="1"/>
</dbReference>
<dbReference type="EMBL" id="PIEU01000037">
    <property type="protein sequence ID" value="PZL76056.1"/>
    <property type="molecule type" value="Genomic_DNA"/>
</dbReference>
<dbReference type="PIRSF" id="PIRSF018968">
    <property type="entry name" value="ABC_permease_BceB"/>
    <property type="match status" value="1"/>
</dbReference>
<evidence type="ECO:0000256" key="2">
    <source>
        <dbReference type="ARBA" id="ARBA00022475"/>
    </source>
</evidence>
<feature type="domain" description="ABC3 transporter permease C-terminal" evidence="7">
    <location>
        <begin position="59"/>
        <end position="165"/>
    </location>
</feature>
<name>A0A2W3Z8Q3_9ENTE</name>
<comment type="subcellular location">
    <subcellularLocation>
        <location evidence="1 6">Cell membrane</location>
        <topology evidence="1 6">Multi-pass membrane protein</topology>
    </subcellularLocation>
</comment>
<feature type="transmembrane region" description="Helical" evidence="6">
    <location>
        <begin position="20"/>
        <end position="40"/>
    </location>
</feature>
<keyword evidence="4 6" id="KW-1133">Transmembrane helix</keyword>
<feature type="transmembrane region" description="Helical" evidence="6">
    <location>
        <begin position="52"/>
        <end position="73"/>
    </location>
</feature>
<dbReference type="Proteomes" id="UP000249828">
    <property type="component" value="Unassembled WGS sequence"/>
</dbReference>
<feature type="transmembrane region" description="Helical" evidence="6">
    <location>
        <begin position="198"/>
        <end position="215"/>
    </location>
</feature>
<feature type="transmembrane region" description="Helical" evidence="6">
    <location>
        <begin position="280"/>
        <end position="300"/>
    </location>
</feature>
<sequence>MNFSQFVIRNTLRNKHLYMAYFLSTLFSVMVFFTFTVFAFHPALSNGLNKNAQMGMLAAAIIIYGFAFFFVLYSMDVFIQSRKKEFGLLMIQGMSPKQLKKMIFIENLVIGFFATIIGSIAGVGFSQVILWLSNKLMHVNFGFYFPVQALVLTIISFAVLFLAISVFIQFRLPKLSLQELLKAGDIGKGTIKSSHIKTFLAILLIGVGYAVALLVKGMLVPIVMIPVIFLVVVGTRFLFNQLSVSIIEGLKKKQTIFWKKTNMVVFSDLAFRMKDNARSFFLVSIISTVAFAAIGTLYGFQNMILESMNQVPYEFQISGTAEETAAIKQNFSQLLADKGIHVEEGDLTTYKNGDQVELIKESEYNHLAKIAKKPTLQTEGKAIQLLPSNMTGIEEAKVNEVTVADDVILPITKTEKTTVVSAYGTTVVVPDDTNIQNMESTITTVWQPKNSNYDELVSVGKFQDKNMPFIAKSYSQQMITNGYAPILFVGIFIGIVFFVSAGSFLYFRLYSDMDVDVEKFKMIYKMGLAKKELKKMIYQQVGILFFTPIIVSVIHGAVALTAMYHMFNMGMQIAGWQVLGVFVLIQVVYYLIARVFYFKKVYRLVQAS</sequence>
<dbReference type="GO" id="GO:0055085">
    <property type="term" value="P:transmembrane transport"/>
    <property type="evidence" value="ECO:0007669"/>
    <property type="project" value="UniProtKB-UniRule"/>
</dbReference>
<dbReference type="InterPro" id="IPR027022">
    <property type="entry name" value="ABC_permease_BceB-typ"/>
</dbReference>
<keyword evidence="9" id="KW-1185">Reference proteome</keyword>
<keyword evidence="2 6" id="KW-1003">Cell membrane</keyword>
<gene>
    <name evidence="8" type="ORF">CI088_03865</name>
</gene>
<evidence type="ECO:0000256" key="5">
    <source>
        <dbReference type="ARBA" id="ARBA00023136"/>
    </source>
</evidence>
<keyword evidence="5 6" id="KW-0472">Membrane</keyword>
<feature type="transmembrane region" description="Helical" evidence="6">
    <location>
        <begin position="482"/>
        <end position="507"/>
    </location>
</feature>
<dbReference type="PANTHER" id="PTHR46795:SF2">
    <property type="entry name" value="ABC TRANSPORTER, PERMEASE PROTEIN"/>
    <property type="match status" value="1"/>
</dbReference>
<evidence type="ECO:0000256" key="3">
    <source>
        <dbReference type="ARBA" id="ARBA00022692"/>
    </source>
</evidence>
<dbReference type="STRING" id="1077675.BCR22_06195"/>
<proteinExistence type="inferred from homology"/>
<keyword evidence="3 6" id="KW-0812">Transmembrane</keyword>
<feature type="transmembrane region" description="Helical" evidence="6">
    <location>
        <begin position="221"/>
        <end position="239"/>
    </location>
</feature>
<dbReference type="InterPro" id="IPR003838">
    <property type="entry name" value="ABC3_permease_C"/>
</dbReference>
<feature type="transmembrane region" description="Helical" evidence="6">
    <location>
        <begin position="573"/>
        <end position="593"/>
    </location>
</feature>
<protein>
    <submittedName>
        <fullName evidence="8">ABC transporter permease</fullName>
    </submittedName>
</protein>
<feature type="transmembrane region" description="Helical" evidence="6">
    <location>
        <begin position="104"/>
        <end position="131"/>
    </location>
</feature>
<evidence type="ECO:0000259" key="7">
    <source>
        <dbReference type="Pfam" id="PF02687"/>
    </source>
</evidence>